<gene>
    <name evidence="2" type="ORF">IQ241_01140</name>
</gene>
<dbReference type="Proteomes" id="UP000636505">
    <property type="component" value="Unassembled WGS sequence"/>
</dbReference>
<keyword evidence="1" id="KW-0812">Transmembrane</keyword>
<keyword evidence="1" id="KW-0472">Membrane</keyword>
<feature type="transmembrane region" description="Helical" evidence="1">
    <location>
        <begin position="6"/>
        <end position="24"/>
    </location>
</feature>
<feature type="transmembrane region" description="Helical" evidence="1">
    <location>
        <begin position="82"/>
        <end position="107"/>
    </location>
</feature>
<dbReference type="Pfam" id="PF12046">
    <property type="entry name" value="CCB1"/>
    <property type="match status" value="1"/>
</dbReference>
<protein>
    <submittedName>
        <fullName evidence="2">Cofactor assembly of complex C subunit B</fullName>
    </submittedName>
</protein>
<name>A0A8J7AEH6_9CYAN</name>
<evidence type="ECO:0000256" key="1">
    <source>
        <dbReference type="SAM" id="Phobius"/>
    </source>
</evidence>
<sequence length="177" mass="19562">MAPPVLSSTLLLTGLLTVGLIFFIRASTKDRIQTAQFTSQQTPSDLYQTVAHHLQSRAYRLKADATSERETVTLVGFVRPSLFLAVFLTGLAAIGWLCLALVLSTLFSEWRGLFWGLLGLSPLAGLFYWRRSARPEEISFRVSPADDLSSAQSSLKVKGHRDEIAQLQAELPLIEQA</sequence>
<organism evidence="2 3">
    <name type="scientific">Vasconcelosia minhoensis LEGE 07310</name>
    <dbReference type="NCBI Taxonomy" id="915328"/>
    <lineage>
        <taxon>Bacteria</taxon>
        <taxon>Bacillati</taxon>
        <taxon>Cyanobacteriota</taxon>
        <taxon>Cyanophyceae</taxon>
        <taxon>Nodosilineales</taxon>
        <taxon>Cymatolegaceae</taxon>
        <taxon>Vasconcelosia</taxon>
        <taxon>Vasconcelosia minhoensis</taxon>
    </lineage>
</organism>
<dbReference type="EMBL" id="JADEXG010000002">
    <property type="protein sequence ID" value="MBE9075913.1"/>
    <property type="molecule type" value="Genomic_DNA"/>
</dbReference>
<keyword evidence="1" id="KW-1133">Transmembrane helix</keyword>
<dbReference type="PANTHER" id="PTHR35302:SF1">
    <property type="entry name" value="PROTEIN COFACTOR ASSEMBLY OF COMPLEX C SUBUNIT B CCB1, CHLOROPLASTIC"/>
    <property type="match status" value="1"/>
</dbReference>
<evidence type="ECO:0000313" key="2">
    <source>
        <dbReference type="EMBL" id="MBE9075913.1"/>
    </source>
</evidence>
<proteinExistence type="predicted"/>
<reference evidence="2" key="1">
    <citation type="submission" date="2020-10" db="EMBL/GenBank/DDBJ databases">
        <authorList>
            <person name="Castelo-Branco R."/>
            <person name="Eusebio N."/>
            <person name="Adriana R."/>
            <person name="Vieira A."/>
            <person name="Brugerolle De Fraissinette N."/>
            <person name="Rezende De Castro R."/>
            <person name="Schneider M.P."/>
            <person name="Vasconcelos V."/>
            <person name="Leao P.N."/>
        </authorList>
    </citation>
    <scope>NUCLEOTIDE SEQUENCE</scope>
    <source>
        <strain evidence="2">LEGE 07310</strain>
    </source>
</reference>
<comment type="caution">
    <text evidence="2">The sequence shown here is derived from an EMBL/GenBank/DDBJ whole genome shotgun (WGS) entry which is preliminary data.</text>
</comment>
<accession>A0A8J7AEH6</accession>
<dbReference type="AlphaFoldDB" id="A0A8J7AEH6"/>
<dbReference type="InterPro" id="IPR021919">
    <property type="entry name" value="CCB1"/>
</dbReference>
<evidence type="ECO:0000313" key="3">
    <source>
        <dbReference type="Proteomes" id="UP000636505"/>
    </source>
</evidence>
<dbReference type="PANTHER" id="PTHR35302">
    <property type="match status" value="1"/>
</dbReference>
<feature type="transmembrane region" description="Helical" evidence="1">
    <location>
        <begin position="113"/>
        <end position="129"/>
    </location>
</feature>
<keyword evidence="3" id="KW-1185">Reference proteome</keyword>
<dbReference type="RefSeq" id="WP_193904579.1">
    <property type="nucleotide sequence ID" value="NZ_JADEXG010000002.1"/>
</dbReference>